<dbReference type="PANTHER" id="PTHR30087:SF1">
    <property type="entry name" value="HYPOTHETICAL CYTOSOLIC PROTEIN"/>
    <property type="match status" value="1"/>
</dbReference>
<gene>
    <name evidence="1" type="ORF">RYS15_05105</name>
</gene>
<organism evidence="1 2">
    <name type="scientific">Marinobacter xestospongiae</name>
    <dbReference type="NCBI Taxonomy" id="994319"/>
    <lineage>
        <taxon>Bacteria</taxon>
        <taxon>Pseudomonadati</taxon>
        <taxon>Pseudomonadota</taxon>
        <taxon>Gammaproteobacteria</taxon>
        <taxon>Pseudomonadales</taxon>
        <taxon>Marinobacteraceae</taxon>
        <taxon>Marinobacter</taxon>
    </lineage>
</organism>
<keyword evidence="2" id="KW-1185">Reference proteome</keyword>
<evidence type="ECO:0000313" key="2">
    <source>
        <dbReference type="Proteomes" id="UP001269819"/>
    </source>
</evidence>
<proteinExistence type="predicted"/>
<dbReference type="EMBL" id="JAWIIJ010000003">
    <property type="protein sequence ID" value="MDV2078048.1"/>
    <property type="molecule type" value="Genomic_DNA"/>
</dbReference>
<name>A0ABU3VUU9_9GAMM</name>
<dbReference type="PANTHER" id="PTHR30087">
    <property type="entry name" value="INNER MEMBRANE PROTEIN"/>
    <property type="match status" value="1"/>
</dbReference>
<dbReference type="RefSeq" id="WP_316972904.1">
    <property type="nucleotide sequence ID" value="NZ_JAWIIJ010000003.1"/>
</dbReference>
<sequence>MNKVLLSACLLGRRVRYDGGGLAVADDILARWQSEGRVVTVCPEVDAGMAIPRPPAEIQGGDGRDVLAGSATVMERDGGVVTDAFRRGAELALAACQRHGIRVAVLTESSPSCGSQTIYDGRFAGHKRDGVGVTTALLTAHGIQVFSQHRLAEADAALRASPGAR</sequence>
<evidence type="ECO:0000313" key="1">
    <source>
        <dbReference type="EMBL" id="MDV2078048.1"/>
    </source>
</evidence>
<dbReference type="Proteomes" id="UP001269819">
    <property type="component" value="Unassembled WGS sequence"/>
</dbReference>
<comment type="caution">
    <text evidence="1">The sequence shown here is derived from an EMBL/GenBank/DDBJ whole genome shotgun (WGS) entry which is preliminary data.</text>
</comment>
<protein>
    <submittedName>
        <fullName evidence="1">DUF523 domain-containing protein</fullName>
    </submittedName>
</protein>
<accession>A0ABU3VUU9</accession>
<dbReference type="Pfam" id="PF04463">
    <property type="entry name" value="2-thiour_desulf"/>
    <property type="match status" value="1"/>
</dbReference>
<dbReference type="InterPro" id="IPR007553">
    <property type="entry name" value="2-thiour_desulf"/>
</dbReference>
<reference evidence="1 2" key="1">
    <citation type="submission" date="2023-10" db="EMBL/GenBank/DDBJ databases">
        <title>Characteristics and mechanism of a salt-tolerant marine origin heterotrophic nitrifying- aerobic denitrifying bacteria Marinobacter xestospongiae HN1.</title>
        <authorList>
            <person name="Qi R."/>
        </authorList>
    </citation>
    <scope>NUCLEOTIDE SEQUENCE [LARGE SCALE GENOMIC DNA]</scope>
    <source>
        <strain evidence="1 2">HN1</strain>
    </source>
</reference>